<evidence type="ECO:0000313" key="2">
    <source>
        <dbReference type="EMBL" id="USI71891.1"/>
    </source>
</evidence>
<name>A0ABY4X4U3_9SPHN</name>
<accession>A0ABY4X4U3</accession>
<organism evidence="2 3">
    <name type="scientific">Sphingomonas morindae</name>
    <dbReference type="NCBI Taxonomy" id="1541170"/>
    <lineage>
        <taxon>Bacteria</taxon>
        <taxon>Pseudomonadati</taxon>
        <taxon>Pseudomonadota</taxon>
        <taxon>Alphaproteobacteria</taxon>
        <taxon>Sphingomonadales</taxon>
        <taxon>Sphingomonadaceae</taxon>
        <taxon>Sphingomonas</taxon>
    </lineage>
</organism>
<keyword evidence="1" id="KW-1277">Toxin-antitoxin system</keyword>
<proteinExistence type="predicted"/>
<dbReference type="InterPro" id="IPR007712">
    <property type="entry name" value="RelE/ParE_toxin"/>
</dbReference>
<protein>
    <submittedName>
        <fullName evidence="2">Type II toxin-antitoxin system RelE/ParE family toxin</fullName>
    </submittedName>
</protein>
<dbReference type="InterPro" id="IPR035093">
    <property type="entry name" value="RelE/ParE_toxin_dom_sf"/>
</dbReference>
<reference evidence="2" key="1">
    <citation type="journal article" date="2022" name="Toxins">
        <title>Genomic Analysis of Sphingopyxis sp. USTB-05 for Biodegrading Cyanobacterial Hepatotoxins.</title>
        <authorList>
            <person name="Liu C."/>
            <person name="Xu Q."/>
            <person name="Zhao Z."/>
            <person name="Zhang H."/>
            <person name="Liu X."/>
            <person name="Yin C."/>
            <person name="Liu Y."/>
            <person name="Yan H."/>
        </authorList>
    </citation>
    <scope>NUCLEOTIDE SEQUENCE</scope>
    <source>
        <strain evidence="2">NBD5</strain>
    </source>
</reference>
<gene>
    <name evidence="2" type="ORF">LHA26_11230</name>
</gene>
<sequence>MRLSRSAEADLRALAGLIAARQGAAPLARFGAALLARLAALDAGEQAGTPLRLADGAALRAVPLGAQILYVRQDAADGPELVRILHRRMAAPDALG</sequence>
<dbReference type="Gene3D" id="3.30.2310.20">
    <property type="entry name" value="RelE-like"/>
    <property type="match status" value="1"/>
</dbReference>
<evidence type="ECO:0000256" key="1">
    <source>
        <dbReference type="ARBA" id="ARBA00022649"/>
    </source>
</evidence>
<dbReference type="EMBL" id="CP084930">
    <property type="protein sequence ID" value="USI71891.1"/>
    <property type="molecule type" value="Genomic_DNA"/>
</dbReference>
<dbReference type="RefSeq" id="WP_252165701.1">
    <property type="nucleotide sequence ID" value="NZ_CP084930.1"/>
</dbReference>
<evidence type="ECO:0000313" key="3">
    <source>
        <dbReference type="Proteomes" id="UP001056937"/>
    </source>
</evidence>
<dbReference type="Pfam" id="PF05016">
    <property type="entry name" value="ParE_toxin"/>
    <property type="match status" value="1"/>
</dbReference>
<dbReference type="Proteomes" id="UP001056937">
    <property type="component" value="Chromosome 1"/>
</dbReference>
<keyword evidence="3" id="KW-1185">Reference proteome</keyword>